<dbReference type="Gene3D" id="3.40.50.2300">
    <property type="match status" value="1"/>
</dbReference>
<dbReference type="PROSITE" id="PS50110">
    <property type="entry name" value="RESPONSE_REGULATORY"/>
    <property type="match status" value="1"/>
</dbReference>
<feature type="domain" description="HTH LytTR-type" evidence="4">
    <location>
        <begin position="131"/>
        <end position="199"/>
    </location>
</feature>
<proteinExistence type="predicted"/>
<dbReference type="GO" id="GO:0032993">
    <property type="term" value="C:protein-DNA complex"/>
    <property type="evidence" value="ECO:0007669"/>
    <property type="project" value="TreeGrafter"/>
</dbReference>
<dbReference type="AlphaFoldDB" id="A0A848GPV1"/>
<dbReference type="SMART" id="SM00850">
    <property type="entry name" value="LytTR"/>
    <property type="match status" value="1"/>
</dbReference>
<reference evidence="5 6" key="1">
    <citation type="submission" date="2020-04" db="EMBL/GenBank/DDBJ databases">
        <title>Chitinophaga sp. G-6-1-13 sp. nov., isolated from soil.</title>
        <authorList>
            <person name="Dahal R.H."/>
            <person name="Chaudhary D.K."/>
        </authorList>
    </citation>
    <scope>NUCLEOTIDE SEQUENCE [LARGE SCALE GENOMIC DNA]</scope>
    <source>
        <strain evidence="5 6">G-6-1-13</strain>
    </source>
</reference>
<protein>
    <submittedName>
        <fullName evidence="5">Response regulator</fullName>
    </submittedName>
</protein>
<dbReference type="Proteomes" id="UP000583266">
    <property type="component" value="Unassembled WGS sequence"/>
</dbReference>
<keyword evidence="2" id="KW-0597">Phosphoprotein</keyword>
<evidence type="ECO:0000313" key="5">
    <source>
        <dbReference type="EMBL" id="NML38670.1"/>
    </source>
</evidence>
<evidence type="ECO:0000259" key="3">
    <source>
        <dbReference type="PROSITE" id="PS50110"/>
    </source>
</evidence>
<gene>
    <name evidence="5" type="ORF">HHL17_15790</name>
</gene>
<comment type="caution">
    <text evidence="5">The sequence shown here is derived from an EMBL/GenBank/DDBJ whole genome shotgun (WGS) entry which is preliminary data.</text>
</comment>
<dbReference type="Pfam" id="PF00072">
    <property type="entry name" value="Response_reg"/>
    <property type="match status" value="1"/>
</dbReference>
<keyword evidence="1" id="KW-0238">DNA-binding</keyword>
<dbReference type="PANTHER" id="PTHR48111">
    <property type="entry name" value="REGULATOR OF RPOS"/>
    <property type="match status" value="1"/>
</dbReference>
<dbReference type="RefSeq" id="WP_169225647.1">
    <property type="nucleotide sequence ID" value="NZ_JABBGC010000001.1"/>
</dbReference>
<evidence type="ECO:0000256" key="1">
    <source>
        <dbReference type="ARBA" id="ARBA00023125"/>
    </source>
</evidence>
<dbReference type="GO" id="GO:0000156">
    <property type="term" value="F:phosphorelay response regulator activity"/>
    <property type="evidence" value="ECO:0007669"/>
    <property type="project" value="TreeGrafter"/>
</dbReference>
<dbReference type="InterPro" id="IPR039420">
    <property type="entry name" value="WalR-like"/>
</dbReference>
<dbReference type="SUPFAM" id="SSF52172">
    <property type="entry name" value="CheY-like"/>
    <property type="match status" value="1"/>
</dbReference>
<dbReference type="EMBL" id="JABBGC010000001">
    <property type="protein sequence ID" value="NML38670.1"/>
    <property type="molecule type" value="Genomic_DNA"/>
</dbReference>
<dbReference type="InterPro" id="IPR001789">
    <property type="entry name" value="Sig_transdc_resp-reg_receiver"/>
</dbReference>
<dbReference type="PANTHER" id="PTHR48111:SF17">
    <property type="entry name" value="TRANSCRIPTIONAL REGULATORY PROTEIN YPDB"/>
    <property type="match status" value="1"/>
</dbReference>
<organism evidence="5 6">
    <name type="scientific">Chitinophaga fulva</name>
    <dbReference type="NCBI Taxonomy" id="2728842"/>
    <lineage>
        <taxon>Bacteria</taxon>
        <taxon>Pseudomonadati</taxon>
        <taxon>Bacteroidota</taxon>
        <taxon>Chitinophagia</taxon>
        <taxon>Chitinophagales</taxon>
        <taxon>Chitinophagaceae</taxon>
        <taxon>Chitinophaga</taxon>
    </lineage>
</organism>
<name>A0A848GPV1_9BACT</name>
<dbReference type="GO" id="GO:0005829">
    <property type="term" value="C:cytosol"/>
    <property type="evidence" value="ECO:0007669"/>
    <property type="project" value="TreeGrafter"/>
</dbReference>
<evidence type="ECO:0000313" key="6">
    <source>
        <dbReference type="Proteomes" id="UP000583266"/>
    </source>
</evidence>
<sequence length="236" mass="27077">MMIRCIIVDDETHAIELLTMHIEQTSYLELVGTATSPVKALQMAFDQKVDVVFLDVQMPEMSGIEFMQLLNGKCKVILVTAYKDYAIEGFDHDVVDYLLKPVTLARFLKSTRKLLDLRESAAGPDDDYIFVSADSKGKLLRINIEDIIYVEGQKQYVCFFTRAGKKHLSRLSLKELEARMPAGKFIRVHKSYVLAIRYITMIHYNVVYMAHTTEMIPIGSSYKDAFMNRMKDKIIT</sequence>
<dbReference type="GO" id="GO:0006355">
    <property type="term" value="P:regulation of DNA-templated transcription"/>
    <property type="evidence" value="ECO:0007669"/>
    <property type="project" value="TreeGrafter"/>
</dbReference>
<feature type="modified residue" description="4-aspartylphosphate" evidence="2">
    <location>
        <position position="55"/>
    </location>
</feature>
<dbReference type="InterPro" id="IPR007492">
    <property type="entry name" value="LytTR_DNA-bd_dom"/>
</dbReference>
<accession>A0A848GPV1</accession>
<feature type="domain" description="Response regulatory" evidence="3">
    <location>
        <begin position="4"/>
        <end position="115"/>
    </location>
</feature>
<dbReference type="InterPro" id="IPR011006">
    <property type="entry name" value="CheY-like_superfamily"/>
</dbReference>
<evidence type="ECO:0000256" key="2">
    <source>
        <dbReference type="PROSITE-ProRule" id="PRU00169"/>
    </source>
</evidence>
<dbReference type="Gene3D" id="2.40.50.1020">
    <property type="entry name" value="LytTr DNA-binding domain"/>
    <property type="match status" value="1"/>
</dbReference>
<dbReference type="SMART" id="SM00448">
    <property type="entry name" value="REC"/>
    <property type="match status" value="1"/>
</dbReference>
<keyword evidence="6" id="KW-1185">Reference proteome</keyword>
<evidence type="ECO:0000259" key="4">
    <source>
        <dbReference type="PROSITE" id="PS50930"/>
    </source>
</evidence>
<dbReference type="PROSITE" id="PS50930">
    <property type="entry name" value="HTH_LYTTR"/>
    <property type="match status" value="1"/>
</dbReference>
<dbReference type="GO" id="GO:0000976">
    <property type="term" value="F:transcription cis-regulatory region binding"/>
    <property type="evidence" value="ECO:0007669"/>
    <property type="project" value="TreeGrafter"/>
</dbReference>
<dbReference type="Pfam" id="PF04397">
    <property type="entry name" value="LytTR"/>
    <property type="match status" value="1"/>
</dbReference>